<keyword evidence="9" id="KW-1133">Transmembrane helix</keyword>
<feature type="transmembrane region" description="Helical" evidence="9">
    <location>
        <begin position="767"/>
        <end position="796"/>
    </location>
</feature>
<evidence type="ECO:0000259" key="10">
    <source>
        <dbReference type="PROSITE" id="PS50055"/>
    </source>
</evidence>
<gene>
    <name evidence="14" type="ORF">GBAR_LOCUS437</name>
</gene>
<dbReference type="InterPro" id="IPR000242">
    <property type="entry name" value="PTP_cat"/>
</dbReference>
<evidence type="ECO:0000256" key="6">
    <source>
        <dbReference type="ARBA" id="ARBA00023136"/>
    </source>
</evidence>
<dbReference type="SMART" id="SM00060">
    <property type="entry name" value="FN3"/>
    <property type="match status" value="2"/>
</dbReference>
<evidence type="ECO:0000256" key="5">
    <source>
        <dbReference type="ARBA" id="ARBA00022912"/>
    </source>
</evidence>
<dbReference type="PROSITE" id="PS50055">
    <property type="entry name" value="TYR_PHOSPHATASE_PTP"/>
    <property type="match status" value="2"/>
</dbReference>
<comment type="catalytic activity">
    <reaction evidence="7">
        <text>O-phospho-L-tyrosyl-[protein] + H2O = L-tyrosyl-[protein] + phosphate</text>
        <dbReference type="Rhea" id="RHEA:10684"/>
        <dbReference type="Rhea" id="RHEA-COMP:10136"/>
        <dbReference type="Rhea" id="RHEA-COMP:20101"/>
        <dbReference type="ChEBI" id="CHEBI:15377"/>
        <dbReference type="ChEBI" id="CHEBI:43474"/>
        <dbReference type="ChEBI" id="CHEBI:46858"/>
        <dbReference type="ChEBI" id="CHEBI:61978"/>
        <dbReference type="EC" id="3.1.3.48"/>
    </reaction>
</comment>
<reference evidence="14" key="1">
    <citation type="submission" date="2023-03" db="EMBL/GenBank/DDBJ databases">
        <authorList>
            <person name="Steffen K."/>
            <person name="Cardenas P."/>
        </authorList>
    </citation>
    <scope>NUCLEOTIDE SEQUENCE</scope>
</reference>
<keyword evidence="9" id="KW-0812">Transmembrane</keyword>
<dbReference type="SUPFAM" id="SSF49265">
    <property type="entry name" value="Fibronectin type III"/>
    <property type="match status" value="2"/>
</dbReference>
<dbReference type="SUPFAM" id="SSF48726">
    <property type="entry name" value="Immunoglobulin"/>
    <property type="match status" value="1"/>
</dbReference>
<dbReference type="SMART" id="SM00404">
    <property type="entry name" value="PTPc_motif"/>
    <property type="match status" value="2"/>
</dbReference>
<dbReference type="InterPro" id="IPR013783">
    <property type="entry name" value="Ig-like_fold"/>
</dbReference>
<dbReference type="InterPro" id="IPR050348">
    <property type="entry name" value="Protein-Tyr_Phosphatase"/>
</dbReference>
<dbReference type="InterPro" id="IPR007110">
    <property type="entry name" value="Ig-like_dom"/>
</dbReference>
<dbReference type="Pfam" id="PF00102">
    <property type="entry name" value="Y_phosphatase"/>
    <property type="match status" value="2"/>
</dbReference>
<dbReference type="EC" id="3.1.3.48" evidence="2"/>
<evidence type="ECO:0000259" key="13">
    <source>
        <dbReference type="PROSITE" id="PS50853"/>
    </source>
</evidence>
<dbReference type="PANTHER" id="PTHR19134:SF531">
    <property type="entry name" value="TYROSINE-PROTEIN PHOSPHATASE LAR"/>
    <property type="match status" value="1"/>
</dbReference>
<evidence type="ECO:0000256" key="7">
    <source>
        <dbReference type="ARBA" id="ARBA00051722"/>
    </source>
</evidence>
<dbReference type="FunFam" id="3.90.190.10:FF:000088">
    <property type="entry name" value="Receptor protein-tyrosine phosphatase LAR"/>
    <property type="match status" value="1"/>
</dbReference>
<dbReference type="CDD" id="cd00047">
    <property type="entry name" value="PTPc"/>
    <property type="match status" value="1"/>
</dbReference>
<evidence type="ECO:0000259" key="12">
    <source>
        <dbReference type="PROSITE" id="PS50835"/>
    </source>
</evidence>
<dbReference type="InterPro" id="IPR029021">
    <property type="entry name" value="Prot-tyrosine_phosphatase-like"/>
</dbReference>
<evidence type="ECO:0000256" key="2">
    <source>
        <dbReference type="ARBA" id="ARBA00013064"/>
    </source>
</evidence>
<organism evidence="14 15">
    <name type="scientific">Geodia barretti</name>
    <name type="common">Barrett's horny sponge</name>
    <dbReference type="NCBI Taxonomy" id="519541"/>
    <lineage>
        <taxon>Eukaryota</taxon>
        <taxon>Metazoa</taxon>
        <taxon>Porifera</taxon>
        <taxon>Demospongiae</taxon>
        <taxon>Heteroscleromorpha</taxon>
        <taxon>Tetractinellida</taxon>
        <taxon>Astrophorina</taxon>
        <taxon>Geodiidae</taxon>
        <taxon>Geodia</taxon>
    </lineage>
</organism>
<dbReference type="Proteomes" id="UP001174909">
    <property type="component" value="Unassembled WGS sequence"/>
</dbReference>
<keyword evidence="15" id="KW-1185">Reference proteome</keyword>
<dbReference type="InterPro" id="IPR016130">
    <property type="entry name" value="Tyr_Pase_AS"/>
</dbReference>
<keyword evidence="4" id="KW-0378">Hydrolase</keyword>
<dbReference type="EMBL" id="CASHTH010000059">
    <property type="protein sequence ID" value="CAI7990181.1"/>
    <property type="molecule type" value="Genomic_DNA"/>
</dbReference>
<feature type="domain" description="Tyrosine specific protein phosphatases" evidence="11">
    <location>
        <begin position="1056"/>
        <end position="1127"/>
    </location>
</feature>
<dbReference type="InterPro" id="IPR003961">
    <property type="entry name" value="FN3_dom"/>
</dbReference>
<dbReference type="InterPro" id="IPR000387">
    <property type="entry name" value="Tyr_Pase_dom"/>
</dbReference>
<evidence type="ECO:0000256" key="8">
    <source>
        <dbReference type="SAM" id="MobiDB-lite"/>
    </source>
</evidence>
<dbReference type="SUPFAM" id="SSF52799">
    <property type="entry name" value="(Phosphotyrosine protein) phosphatases II"/>
    <property type="match status" value="2"/>
</dbReference>
<dbReference type="PROSITE" id="PS50056">
    <property type="entry name" value="TYR_PHOSPHATASE_2"/>
    <property type="match status" value="2"/>
</dbReference>
<dbReference type="CDD" id="cd00063">
    <property type="entry name" value="FN3"/>
    <property type="match status" value="1"/>
</dbReference>
<evidence type="ECO:0000256" key="9">
    <source>
        <dbReference type="SAM" id="Phobius"/>
    </source>
</evidence>
<evidence type="ECO:0000313" key="15">
    <source>
        <dbReference type="Proteomes" id="UP001174909"/>
    </source>
</evidence>
<accession>A0AA35QSQ5</accession>
<dbReference type="SMART" id="SM00194">
    <property type="entry name" value="PTPc"/>
    <property type="match status" value="2"/>
</dbReference>
<keyword evidence="14" id="KW-0675">Receptor</keyword>
<comment type="subcellular location">
    <subcellularLocation>
        <location evidence="1">Membrane</location>
        <topology evidence="1">Single-pass membrane protein</topology>
    </subcellularLocation>
</comment>
<evidence type="ECO:0000256" key="1">
    <source>
        <dbReference type="ARBA" id="ARBA00004167"/>
    </source>
</evidence>
<proteinExistence type="predicted"/>
<feature type="domain" description="Tyrosine specific protein phosphatases" evidence="11">
    <location>
        <begin position="1333"/>
        <end position="1409"/>
    </location>
</feature>
<dbReference type="PROSITE" id="PS50835">
    <property type="entry name" value="IG_LIKE"/>
    <property type="match status" value="1"/>
</dbReference>
<feature type="domain" description="Tyrosine-protein phosphatase" evidence="10">
    <location>
        <begin position="878"/>
        <end position="1136"/>
    </location>
</feature>
<feature type="region of interest" description="Disordered" evidence="8">
    <location>
        <begin position="741"/>
        <end position="764"/>
    </location>
</feature>
<keyword evidence="6 9" id="KW-0472">Membrane</keyword>
<feature type="domain" description="Fibronectin type-III" evidence="13">
    <location>
        <begin position="372"/>
        <end position="476"/>
    </location>
</feature>
<keyword evidence="3" id="KW-0732">Signal</keyword>
<keyword evidence="5" id="KW-0904">Protein phosphatase</keyword>
<dbReference type="PROSITE" id="PS50853">
    <property type="entry name" value="FN3"/>
    <property type="match status" value="2"/>
</dbReference>
<dbReference type="GO" id="GO:0004725">
    <property type="term" value="F:protein tyrosine phosphatase activity"/>
    <property type="evidence" value="ECO:0007669"/>
    <property type="project" value="UniProtKB-EC"/>
</dbReference>
<feature type="non-terminal residue" evidence="14">
    <location>
        <position position="1425"/>
    </location>
</feature>
<feature type="domain" description="Fibronectin type-III" evidence="13">
    <location>
        <begin position="483"/>
        <end position="579"/>
    </location>
</feature>
<feature type="domain" description="Tyrosine-protein phosphatase" evidence="10">
    <location>
        <begin position="1149"/>
        <end position="1418"/>
    </location>
</feature>
<feature type="transmembrane region" description="Helical" evidence="9">
    <location>
        <begin position="39"/>
        <end position="60"/>
    </location>
</feature>
<dbReference type="InterPro" id="IPR036116">
    <property type="entry name" value="FN3_sf"/>
</dbReference>
<name>A0AA35QSQ5_GEOBA</name>
<evidence type="ECO:0000256" key="4">
    <source>
        <dbReference type="ARBA" id="ARBA00022801"/>
    </source>
</evidence>
<feature type="domain" description="Ig-like" evidence="12">
    <location>
        <begin position="265"/>
        <end position="365"/>
    </location>
</feature>
<dbReference type="GO" id="GO:0016020">
    <property type="term" value="C:membrane"/>
    <property type="evidence" value="ECO:0007669"/>
    <property type="project" value="UniProtKB-SubCell"/>
</dbReference>
<dbReference type="Gene3D" id="2.60.40.10">
    <property type="entry name" value="Immunoglobulins"/>
    <property type="match status" value="4"/>
</dbReference>
<comment type="caution">
    <text evidence="14">The sequence shown here is derived from an EMBL/GenBank/DDBJ whole genome shotgun (WGS) entry which is preliminary data.</text>
</comment>
<dbReference type="PROSITE" id="PS00383">
    <property type="entry name" value="TYR_PHOSPHATASE_1"/>
    <property type="match status" value="1"/>
</dbReference>
<dbReference type="PRINTS" id="PR00700">
    <property type="entry name" value="PRTYPHPHTASE"/>
</dbReference>
<sequence length="1425" mass="156743">DCHTFCITINPASQHSREERHRGVSEKTRQQIGQLIMKLAGYLLALCSVLHGGLGLMVTLSEPGATDFEIFLSDSPRSIPLVPGKTYKISCEGMEWRREGEVVTVTSVGDGVSGVYVVSSGNMRILMLQLFTEDLVGEYVCMDESGEEFVVNISTGNPVLIPSREVIGLKRDISRTSLPFFSVFGSGDPQPQPTDYSWYFNGDPIFVNGVQDSSVVDVAALTFNMITLKQKIDSGVEGTYVSVVNTSAGETNVSITLNVEASPVPQISVIAPTDYSTNFSANGEAVIVNCSDVMADPLPAFSWYVNGSLVSGNEDYIAITSGNEGRESHLTITVSPEFNGVDVVCRSTNVVEDEPDSGEATETLKVLAPPPPPTNLTVVQTLSSCRVELSWIPPVDTDSALPPTFYRIEARAGGEGGEWEVVVGKIKSTYSTSEVGVMEALGETNVSYVFRISSGNERGGVSPVSTETDTNRPVQLYFEALPAVSAISVSSLSSSPPTALVVSWTNTPTECYLFSSHISVCTPTNGGETISSKTVPGTSSSADVTGLLSDSAYSCLVRSIVSDLVGREFPSMTSSSLVDGFTYPDYPEAPSEPQAVEPVGGIFPSTNITVRFPLPSDHSTINHYLVLVVRLRSEKDLPTNHPDTDYPAGYMFLNETTVNDASIERPLQGPYIAAEIAGRDFSGEFVIGGGRQPKYSPQYKNGPLLSGTKYSCFLRAFPRSSVAGRSRRQAEEGGRQDLIFNSSDYMPVQETGPEDSSESSSSTLSPAVTGVITAGVIVSLILIAALVLILVLVYCIRRRRGHKYRLEAHSASLSSSSKGSMDIPHDSTPELCRRGIPMELKPMDLTEEDSELIPSEAIPINVFREHVDKFDENRQLLFQREFDWIQMNAPDPSAEASSLPINDDKNRYSNIKAFDHSRVVLTPLEGEEGSDYINANFIPGYKKTKEYISTQGPLEQTVGDFWKMVWEQNTATIVMLTNLVEAGKVKCAQYWPSPALGSITYGDIDVKLDNVVELRDYTVRNFTVTHVPSSQSQVVLQFHYTKWPDYGTPKLAAPLLNFLRALHSSNPADAGPILVHCSAGVGRSGTVICIDYCLAKLKADRVIDVRGFVSRMREHRNYMVQTETQYAFIHYAILEAITYGDTSFTLSDFSQSYQSLQQKSKEVGGKTLEEEYARLGSVKTMSKASTFVQRVKQKGPTNRSIHYPGHASYTEGVNPHEYNAHFIDAYFTPKLFVVADGPQERNAGKFWQMVWDQDCSYVIMLTPYDDKYYSYWPTKGGHETYGNIKVTVEDESAEHYYTTRVISIANAKVLGVSQKVMHYQFVGWTSTFLPPVPSFVSFVCDVLEGVNGLKRNHKALIHDTKSLGPSGIFCSLCFCIERLRIERTVDVFQAVQNMQLQRPGTVQSMQEYAFIYDSVYEYIRTHLSA</sequence>
<dbReference type="PANTHER" id="PTHR19134">
    <property type="entry name" value="RECEPTOR-TYPE TYROSINE-PROTEIN PHOSPHATASE"/>
    <property type="match status" value="1"/>
</dbReference>
<evidence type="ECO:0000259" key="11">
    <source>
        <dbReference type="PROSITE" id="PS50056"/>
    </source>
</evidence>
<evidence type="ECO:0000256" key="3">
    <source>
        <dbReference type="ARBA" id="ARBA00022729"/>
    </source>
</evidence>
<evidence type="ECO:0000313" key="14">
    <source>
        <dbReference type="EMBL" id="CAI7990181.1"/>
    </source>
</evidence>
<dbReference type="InterPro" id="IPR003595">
    <property type="entry name" value="Tyr_Pase_cat"/>
</dbReference>
<dbReference type="InterPro" id="IPR036179">
    <property type="entry name" value="Ig-like_dom_sf"/>
</dbReference>
<protein>
    <recommendedName>
        <fullName evidence="2">protein-tyrosine-phosphatase</fullName>
        <ecNumber evidence="2">3.1.3.48</ecNumber>
    </recommendedName>
</protein>
<dbReference type="Gene3D" id="3.90.190.10">
    <property type="entry name" value="Protein tyrosine phosphatase superfamily"/>
    <property type="match status" value="2"/>
</dbReference>